<keyword evidence="3" id="KW-1185">Reference proteome</keyword>
<feature type="transmembrane region" description="Helical" evidence="1">
    <location>
        <begin position="116"/>
        <end position="134"/>
    </location>
</feature>
<keyword evidence="1" id="KW-0812">Transmembrane</keyword>
<dbReference type="RefSeq" id="WP_302037247.1">
    <property type="nucleotide sequence ID" value="NZ_JAUKPO010000004.1"/>
</dbReference>
<proteinExistence type="predicted"/>
<organism evidence="2 3">
    <name type="scientific">Rhodocytophaga aerolata</name>
    <dbReference type="NCBI Taxonomy" id="455078"/>
    <lineage>
        <taxon>Bacteria</taxon>
        <taxon>Pseudomonadati</taxon>
        <taxon>Bacteroidota</taxon>
        <taxon>Cytophagia</taxon>
        <taxon>Cytophagales</taxon>
        <taxon>Rhodocytophagaceae</taxon>
        <taxon>Rhodocytophaga</taxon>
    </lineage>
</organism>
<feature type="transmembrane region" description="Helical" evidence="1">
    <location>
        <begin position="12"/>
        <end position="33"/>
    </location>
</feature>
<comment type="caution">
    <text evidence="2">The sequence shown here is derived from an EMBL/GenBank/DDBJ whole genome shotgun (WGS) entry which is preliminary data.</text>
</comment>
<sequence length="144" mass="16027">MQLKALFTRWTKLAALFLMGGAFAWTLKLAVIISTNGRIIDTGAAAFLMKVGLVLLLIGSTGIGYRLSQNRQLWLRIVAILISPFLLFAAFMPFAWMAGPLFNDIPVWYAQQEAPIAIAVLVSFAIGYLLYRSYQHTKELSISK</sequence>
<accession>A0ABT8R6R3</accession>
<protein>
    <submittedName>
        <fullName evidence="2">Uncharacterized protein</fullName>
    </submittedName>
</protein>
<evidence type="ECO:0000313" key="2">
    <source>
        <dbReference type="EMBL" id="MDO1446442.1"/>
    </source>
</evidence>
<gene>
    <name evidence="2" type="ORF">Q0590_09295</name>
</gene>
<feature type="transmembrane region" description="Helical" evidence="1">
    <location>
        <begin position="45"/>
        <end position="65"/>
    </location>
</feature>
<dbReference type="Proteomes" id="UP001168528">
    <property type="component" value="Unassembled WGS sequence"/>
</dbReference>
<name>A0ABT8R6R3_9BACT</name>
<evidence type="ECO:0000313" key="3">
    <source>
        <dbReference type="Proteomes" id="UP001168528"/>
    </source>
</evidence>
<dbReference type="EMBL" id="JAUKPO010000004">
    <property type="protein sequence ID" value="MDO1446442.1"/>
    <property type="molecule type" value="Genomic_DNA"/>
</dbReference>
<keyword evidence="1" id="KW-1133">Transmembrane helix</keyword>
<reference evidence="2" key="1">
    <citation type="submission" date="2023-07" db="EMBL/GenBank/DDBJ databases">
        <title>The genome sequence of Rhodocytophaga aerolata KACC 12507.</title>
        <authorList>
            <person name="Zhang X."/>
        </authorList>
    </citation>
    <scope>NUCLEOTIDE SEQUENCE</scope>
    <source>
        <strain evidence="2">KACC 12507</strain>
    </source>
</reference>
<evidence type="ECO:0000256" key="1">
    <source>
        <dbReference type="SAM" id="Phobius"/>
    </source>
</evidence>
<keyword evidence="1" id="KW-0472">Membrane</keyword>
<feature type="transmembrane region" description="Helical" evidence="1">
    <location>
        <begin position="77"/>
        <end position="96"/>
    </location>
</feature>